<reference evidence="2 3" key="1">
    <citation type="submission" date="2014-02" db="EMBL/GenBank/DDBJ databases">
        <title>Genome sequence of Brachybacterium phenoliresistens strain W13A50.</title>
        <authorList>
            <person name="Wang X."/>
        </authorList>
    </citation>
    <scope>NUCLEOTIDE SEQUENCE [LARGE SCALE GENOMIC DNA]</scope>
    <source>
        <strain evidence="2 3">W13A50</strain>
    </source>
</reference>
<name>Z9JQ71_9MICO</name>
<evidence type="ECO:0000313" key="2">
    <source>
        <dbReference type="EMBL" id="EWS80168.1"/>
    </source>
</evidence>
<proteinExistence type="predicted"/>
<organism evidence="2 3">
    <name type="scientific">Brachybacterium phenoliresistens</name>
    <dbReference type="NCBI Taxonomy" id="396014"/>
    <lineage>
        <taxon>Bacteria</taxon>
        <taxon>Bacillati</taxon>
        <taxon>Actinomycetota</taxon>
        <taxon>Actinomycetes</taxon>
        <taxon>Micrococcales</taxon>
        <taxon>Dermabacteraceae</taxon>
        <taxon>Brachybacterium</taxon>
    </lineage>
</organism>
<dbReference type="EMBL" id="JDYK01000018">
    <property type="protein sequence ID" value="EWS80168.1"/>
    <property type="molecule type" value="Genomic_DNA"/>
</dbReference>
<dbReference type="eggNOG" id="COG1587">
    <property type="taxonomic scope" value="Bacteria"/>
</dbReference>
<accession>Z9JQ71</accession>
<dbReference type="GO" id="GO:0006780">
    <property type="term" value="P:uroporphyrinogen III biosynthetic process"/>
    <property type="evidence" value="ECO:0007669"/>
    <property type="project" value="InterPro"/>
</dbReference>
<dbReference type="Gene3D" id="3.40.50.10090">
    <property type="match status" value="2"/>
</dbReference>
<dbReference type="SUPFAM" id="SSF69618">
    <property type="entry name" value="HemD-like"/>
    <property type="match status" value="1"/>
</dbReference>
<dbReference type="OrthoDB" id="213853at2"/>
<evidence type="ECO:0000259" key="1">
    <source>
        <dbReference type="Pfam" id="PF02602"/>
    </source>
</evidence>
<dbReference type="InterPro" id="IPR039793">
    <property type="entry name" value="UROS/Hem4"/>
</dbReference>
<dbReference type="PANTHER" id="PTHR40082">
    <property type="entry name" value="BLR5956 PROTEIN"/>
    <property type="match status" value="1"/>
</dbReference>
<dbReference type="InterPro" id="IPR003754">
    <property type="entry name" value="4pyrrol_synth_uPrphyn_synth"/>
</dbReference>
<dbReference type="Pfam" id="PF02602">
    <property type="entry name" value="HEM4"/>
    <property type="match status" value="1"/>
</dbReference>
<protein>
    <submittedName>
        <fullName evidence="2">Uroporphyrinogen-III synthase</fullName>
    </submittedName>
</protein>
<dbReference type="RefSeq" id="WP_038373757.1">
    <property type="nucleotide sequence ID" value="NZ_KK070001.1"/>
</dbReference>
<dbReference type="Proteomes" id="UP000023067">
    <property type="component" value="Unassembled WGS sequence"/>
</dbReference>
<dbReference type="CDD" id="cd06578">
    <property type="entry name" value="HemD"/>
    <property type="match status" value="1"/>
</dbReference>
<dbReference type="GO" id="GO:0004852">
    <property type="term" value="F:uroporphyrinogen-III synthase activity"/>
    <property type="evidence" value="ECO:0007669"/>
    <property type="project" value="InterPro"/>
</dbReference>
<feature type="domain" description="Tetrapyrrole biosynthesis uroporphyrinogen III synthase" evidence="1">
    <location>
        <begin position="25"/>
        <end position="267"/>
    </location>
</feature>
<dbReference type="InterPro" id="IPR036108">
    <property type="entry name" value="4pyrrol_syn_uPrphyn_synt_sf"/>
</dbReference>
<gene>
    <name evidence="2" type="ORF">BF93_04815</name>
</gene>
<dbReference type="PANTHER" id="PTHR40082:SF1">
    <property type="entry name" value="BLR5956 PROTEIN"/>
    <property type="match status" value="1"/>
</dbReference>
<sequence>MNSEDRLSETLTGRRIVIAVDRRADELAAALARHGAEVERAPALCMLPHVDDPELLERTRALIADPPQLLVVTTGVGLRGWFEAASEAGLDGPLRAALAGARILARGPKARGALVQAGLRADWIADSETAAEIAEHLAGEDLSGCRAAVQHHGSGADGLDEVLAGLGADVVSLTIYRWGPPRDPDAVRRSTVRAGRGLIDAVVFTSAPGAACWLETAEQGGALPGIVEHAGTGRLVLAVVGPVTAGPFVERGLPVLVPERNRLGALVREVVSHFERVPAAGSA</sequence>
<dbReference type="HOGENOM" id="CLU_011276_9_1_11"/>
<keyword evidence="3" id="KW-1185">Reference proteome</keyword>
<dbReference type="PATRIC" id="fig|396014.3.peg.2995"/>
<comment type="caution">
    <text evidence="2">The sequence shown here is derived from an EMBL/GenBank/DDBJ whole genome shotgun (WGS) entry which is preliminary data.</text>
</comment>
<evidence type="ECO:0000313" key="3">
    <source>
        <dbReference type="Proteomes" id="UP000023067"/>
    </source>
</evidence>
<dbReference type="STRING" id="396014.BF93_04815"/>
<dbReference type="NCBIfam" id="NF005568">
    <property type="entry name" value="PRK07239.1"/>
    <property type="match status" value="1"/>
</dbReference>
<dbReference type="AlphaFoldDB" id="Z9JQ71"/>